<dbReference type="Gene3D" id="3.30.465.10">
    <property type="match status" value="1"/>
</dbReference>
<keyword evidence="8 10" id="KW-0472">Membrane</keyword>
<dbReference type="SUPFAM" id="SSF54631">
    <property type="entry name" value="CBS-domain pair"/>
    <property type="match status" value="1"/>
</dbReference>
<dbReference type="InterPro" id="IPR016169">
    <property type="entry name" value="FAD-bd_PCMH_sub2"/>
</dbReference>
<proteinExistence type="inferred from homology"/>
<keyword evidence="4 10" id="KW-0812">Transmembrane</keyword>
<dbReference type="Pfam" id="PF03471">
    <property type="entry name" value="CorC_HlyC"/>
    <property type="match status" value="1"/>
</dbReference>
<organism evidence="14 15">
    <name type="scientific">Propioniciclava coleopterorum</name>
    <dbReference type="NCBI Taxonomy" id="2714937"/>
    <lineage>
        <taxon>Bacteria</taxon>
        <taxon>Bacillati</taxon>
        <taxon>Actinomycetota</taxon>
        <taxon>Actinomycetes</taxon>
        <taxon>Propionibacteriales</taxon>
        <taxon>Propionibacteriaceae</taxon>
        <taxon>Propioniciclava</taxon>
    </lineage>
</organism>
<evidence type="ECO:0000256" key="11">
    <source>
        <dbReference type="SAM" id="Phobius"/>
    </source>
</evidence>
<feature type="transmembrane region" description="Helical" evidence="11">
    <location>
        <begin position="94"/>
        <end position="122"/>
    </location>
</feature>
<dbReference type="Proteomes" id="UP000501058">
    <property type="component" value="Chromosome"/>
</dbReference>
<dbReference type="EMBL" id="CP049865">
    <property type="protein sequence ID" value="QIK71647.1"/>
    <property type="molecule type" value="Genomic_DNA"/>
</dbReference>
<dbReference type="PANTHER" id="PTHR43099:SF6">
    <property type="entry name" value="UPF0053 PROTEIN RV1842C"/>
    <property type="match status" value="1"/>
</dbReference>
<evidence type="ECO:0000313" key="14">
    <source>
        <dbReference type="EMBL" id="QIK71647.1"/>
    </source>
</evidence>
<sequence>MNPVVSLLLGVVVVLAITAATAYFVAQEFAFVSVDRSRLAGRAASGDKRAETTLTVTRRTSFMLSGAQLGITVTGLLVGYVAEPLIGQALGSMLSGGALTAVAVGIGGFVALAFSTLVQMLFGELFPKNYALARSGPVADALAPSTRVYLAVLGPVIWVFDKAAELLLRLLRIEPVHDVESAVSATDLERVVADSRAAGTLPDELGLVIDRIIDFPRRGVEHAMVPRVRVDTVRDTATIGQVRAEMAAGHTRYPVIGADYEVVGVVHLMDVLGRPADDEAPVATLAREALFLPTVMSLPDAQSALREAGQELACIVDEFGGFAGILTVEDLIEEIVGDLVDEHDLDPDPDDDIHLVGGDTPVDDVERLLGLRLPEGDYETLSGLLIHEQGDLPAVGDAITVRLEPSLGQQTLDADAPVTLVTFTVEAIERHVPSRVRIAVASEDGTSSGGHERTAER</sequence>
<dbReference type="SMART" id="SM01091">
    <property type="entry name" value="CorC_HlyC"/>
    <property type="match status" value="1"/>
</dbReference>
<dbReference type="InterPro" id="IPR051676">
    <property type="entry name" value="UPF0053_domain"/>
</dbReference>
<evidence type="ECO:0000256" key="10">
    <source>
        <dbReference type="PROSITE-ProRule" id="PRU01193"/>
    </source>
</evidence>
<dbReference type="InterPro" id="IPR036318">
    <property type="entry name" value="FAD-bd_PCMH-like_sf"/>
</dbReference>
<reference evidence="14 15" key="1">
    <citation type="submission" date="2020-03" db="EMBL/GenBank/DDBJ databases">
        <title>Propioniciclava sp. nov., isolated from Hydrophilus acuminatus.</title>
        <authorList>
            <person name="Hyun D.-W."/>
            <person name="Bae J.-W."/>
        </authorList>
    </citation>
    <scope>NUCLEOTIDE SEQUENCE [LARGE SCALE GENOMIC DNA]</scope>
    <source>
        <strain evidence="14 15">HDW11</strain>
    </source>
</reference>
<dbReference type="PANTHER" id="PTHR43099">
    <property type="entry name" value="UPF0053 PROTEIN YRKA"/>
    <property type="match status" value="1"/>
</dbReference>
<keyword evidence="15" id="KW-1185">Reference proteome</keyword>
<evidence type="ECO:0000256" key="6">
    <source>
        <dbReference type="ARBA" id="ARBA00022989"/>
    </source>
</evidence>
<dbReference type="InterPro" id="IPR002550">
    <property type="entry name" value="CNNM"/>
</dbReference>
<keyword evidence="5" id="KW-0677">Repeat</keyword>
<evidence type="ECO:0000259" key="13">
    <source>
        <dbReference type="PROSITE" id="PS51846"/>
    </source>
</evidence>
<evidence type="ECO:0000259" key="12">
    <source>
        <dbReference type="PROSITE" id="PS51371"/>
    </source>
</evidence>
<dbReference type="CDD" id="cd04590">
    <property type="entry name" value="CBS_pair_CorC_HlyC_assoc"/>
    <property type="match status" value="1"/>
</dbReference>
<evidence type="ECO:0000313" key="15">
    <source>
        <dbReference type="Proteomes" id="UP000501058"/>
    </source>
</evidence>
<dbReference type="KEGG" id="prv:G7070_04395"/>
<dbReference type="Pfam" id="PF00571">
    <property type="entry name" value="CBS"/>
    <property type="match status" value="2"/>
</dbReference>
<keyword evidence="6 10" id="KW-1133">Transmembrane helix</keyword>
<evidence type="ECO:0000256" key="8">
    <source>
        <dbReference type="ARBA" id="ARBA00023136"/>
    </source>
</evidence>
<keyword evidence="3" id="KW-1003">Cell membrane</keyword>
<feature type="transmembrane region" description="Helical" evidence="11">
    <location>
        <begin position="142"/>
        <end position="160"/>
    </location>
</feature>
<dbReference type="InterPro" id="IPR044751">
    <property type="entry name" value="Ion_transp-like_CBS"/>
</dbReference>
<comment type="similarity">
    <text evidence="2">Belongs to the UPF0053 family.</text>
</comment>
<name>A0A6G7Y4V0_9ACTN</name>
<dbReference type="InterPro" id="IPR046342">
    <property type="entry name" value="CBS_dom_sf"/>
</dbReference>
<keyword evidence="7 9" id="KW-0129">CBS domain</keyword>
<dbReference type="GO" id="GO:0005886">
    <property type="term" value="C:plasma membrane"/>
    <property type="evidence" value="ECO:0007669"/>
    <property type="project" value="UniProtKB-SubCell"/>
</dbReference>
<dbReference type="RefSeq" id="WP_166232254.1">
    <property type="nucleotide sequence ID" value="NZ_CP049865.1"/>
</dbReference>
<feature type="transmembrane region" description="Helical" evidence="11">
    <location>
        <begin position="62"/>
        <end position="82"/>
    </location>
</feature>
<dbReference type="Gene3D" id="3.10.580.10">
    <property type="entry name" value="CBS-domain"/>
    <property type="match status" value="1"/>
</dbReference>
<gene>
    <name evidence="14" type="ORF">G7070_04395</name>
</gene>
<dbReference type="Pfam" id="PF01595">
    <property type="entry name" value="CNNM"/>
    <property type="match status" value="1"/>
</dbReference>
<evidence type="ECO:0000256" key="7">
    <source>
        <dbReference type="ARBA" id="ARBA00023122"/>
    </source>
</evidence>
<protein>
    <submittedName>
        <fullName evidence="14">HlyC/CorC family transporter</fullName>
    </submittedName>
</protein>
<comment type="subcellular location">
    <subcellularLocation>
        <location evidence="1">Cell membrane</location>
        <topology evidence="1">Multi-pass membrane protein</topology>
    </subcellularLocation>
</comment>
<dbReference type="GO" id="GO:0050660">
    <property type="term" value="F:flavin adenine dinucleotide binding"/>
    <property type="evidence" value="ECO:0007669"/>
    <property type="project" value="InterPro"/>
</dbReference>
<dbReference type="PROSITE" id="PS51846">
    <property type="entry name" value="CNNM"/>
    <property type="match status" value="1"/>
</dbReference>
<evidence type="ECO:0000256" key="1">
    <source>
        <dbReference type="ARBA" id="ARBA00004651"/>
    </source>
</evidence>
<evidence type="ECO:0000256" key="4">
    <source>
        <dbReference type="ARBA" id="ARBA00022692"/>
    </source>
</evidence>
<dbReference type="SUPFAM" id="SSF56176">
    <property type="entry name" value="FAD-binding/transporter-associated domain-like"/>
    <property type="match status" value="1"/>
</dbReference>
<feature type="domain" description="CBS" evidence="12">
    <location>
        <begin position="224"/>
        <end position="282"/>
    </location>
</feature>
<evidence type="ECO:0000256" key="2">
    <source>
        <dbReference type="ARBA" id="ARBA00006337"/>
    </source>
</evidence>
<evidence type="ECO:0000256" key="9">
    <source>
        <dbReference type="PROSITE-ProRule" id="PRU00703"/>
    </source>
</evidence>
<accession>A0A6G7Y4V0</accession>
<dbReference type="PROSITE" id="PS51371">
    <property type="entry name" value="CBS"/>
    <property type="match status" value="2"/>
</dbReference>
<dbReference type="AlphaFoldDB" id="A0A6G7Y4V0"/>
<feature type="domain" description="CNNM transmembrane" evidence="13">
    <location>
        <begin position="3"/>
        <end position="205"/>
    </location>
</feature>
<dbReference type="InterPro" id="IPR000644">
    <property type="entry name" value="CBS_dom"/>
</dbReference>
<evidence type="ECO:0000256" key="3">
    <source>
        <dbReference type="ARBA" id="ARBA00022475"/>
    </source>
</evidence>
<dbReference type="InterPro" id="IPR005170">
    <property type="entry name" value="Transptr-assoc_dom"/>
</dbReference>
<evidence type="ECO:0000256" key="5">
    <source>
        <dbReference type="ARBA" id="ARBA00022737"/>
    </source>
</evidence>
<feature type="domain" description="CBS" evidence="12">
    <location>
        <begin position="285"/>
        <end position="345"/>
    </location>
</feature>